<sequence>MEQSDGCCAGLIGCFWRVAHSAERRRFLASLSHLSRKQARGFTGARRKNESTYNTTEETVQPFEPSALPQPRLSSRLSPPPASPRLTLDTASAPPPRTPSTPSSRRLLDCQRRLDEKSSLRRVRVGLFGAIRLRWVLGGLRRPRRSVSALLLILLARDSTHLPSKAPSPHPFHPLSLPPFLARSQPPLRSTAPANQAD</sequence>
<dbReference type="Proteomes" id="UP000239560">
    <property type="component" value="Unassembled WGS sequence"/>
</dbReference>
<comment type="caution">
    <text evidence="2">The sequence shown here is derived from an EMBL/GenBank/DDBJ whole genome shotgun (WGS) entry which is preliminary data.</text>
</comment>
<reference evidence="2 3" key="1">
    <citation type="journal article" date="2018" name="Elife">
        <title>Functional genomics of lipid metabolism in the oleaginous yeast Rhodosporidium toruloides.</title>
        <authorList>
            <person name="Coradetti S.T."/>
            <person name="Pinel D."/>
            <person name="Geiselman G."/>
            <person name="Ito M."/>
            <person name="Mondo S."/>
            <person name="Reilly M.C."/>
            <person name="Cheng Y.F."/>
            <person name="Bauer S."/>
            <person name="Grigoriev I."/>
            <person name="Gladden J.M."/>
            <person name="Simmons B.A."/>
            <person name="Brem R."/>
            <person name="Arkin A.P."/>
            <person name="Skerker J.M."/>
        </authorList>
    </citation>
    <scope>NUCLEOTIDE SEQUENCE [LARGE SCALE GENOMIC DNA]</scope>
    <source>
        <strain evidence="2 3">NBRC 0880</strain>
    </source>
</reference>
<accession>A0A2T0ABU1</accession>
<dbReference type="EMBL" id="LCTV02000004">
    <property type="protein sequence ID" value="PRQ75481.1"/>
    <property type="molecule type" value="Genomic_DNA"/>
</dbReference>
<evidence type="ECO:0000313" key="3">
    <source>
        <dbReference type="Proteomes" id="UP000239560"/>
    </source>
</evidence>
<feature type="compositionally biased region" description="Low complexity" evidence="1">
    <location>
        <begin position="65"/>
        <end position="77"/>
    </location>
</feature>
<proteinExistence type="predicted"/>
<feature type="region of interest" description="Disordered" evidence="1">
    <location>
        <begin position="38"/>
        <end position="106"/>
    </location>
</feature>
<feature type="region of interest" description="Disordered" evidence="1">
    <location>
        <begin position="163"/>
        <end position="198"/>
    </location>
</feature>
<evidence type="ECO:0000313" key="2">
    <source>
        <dbReference type="EMBL" id="PRQ75481.1"/>
    </source>
</evidence>
<organism evidence="2 3">
    <name type="scientific">Rhodotorula toruloides</name>
    <name type="common">Yeast</name>
    <name type="synonym">Rhodosporidium toruloides</name>
    <dbReference type="NCBI Taxonomy" id="5286"/>
    <lineage>
        <taxon>Eukaryota</taxon>
        <taxon>Fungi</taxon>
        <taxon>Dikarya</taxon>
        <taxon>Basidiomycota</taxon>
        <taxon>Pucciniomycotina</taxon>
        <taxon>Microbotryomycetes</taxon>
        <taxon>Sporidiobolales</taxon>
        <taxon>Sporidiobolaceae</taxon>
        <taxon>Rhodotorula</taxon>
    </lineage>
</organism>
<name>A0A2T0ABU1_RHOTO</name>
<dbReference type="AlphaFoldDB" id="A0A2T0ABU1"/>
<evidence type="ECO:0000256" key="1">
    <source>
        <dbReference type="SAM" id="MobiDB-lite"/>
    </source>
</evidence>
<gene>
    <name evidence="2" type="ORF">AAT19DRAFT_13538</name>
</gene>
<protein>
    <submittedName>
        <fullName evidence="2">Uncharacterized protein</fullName>
    </submittedName>
</protein>